<dbReference type="EMBL" id="HG938353">
    <property type="protein sequence ID" value="CDN49628.1"/>
    <property type="molecule type" value="Genomic_DNA"/>
</dbReference>
<dbReference type="SUPFAM" id="SSF47336">
    <property type="entry name" value="ACP-like"/>
    <property type="match status" value="1"/>
</dbReference>
<proteinExistence type="predicted"/>
<reference evidence="3" key="1">
    <citation type="journal article" date="2014" name="BMC Genomics">
        <title>Genome sequencing of two Neorhizobium galegae strains reveals a noeT gene responsible for the unusual acetylation of the nodulation factors.</title>
        <authorList>
            <person name="Osterman J."/>
            <person name="Marsh J."/>
            <person name="Laine P.K."/>
            <person name="Zeng Z."/>
            <person name="Alatalo E."/>
            <person name="Sullivan J.T."/>
            <person name="Young J.P."/>
            <person name="Thomas-Oates J."/>
            <person name="Paulin L."/>
            <person name="Lindstrom K."/>
        </authorList>
    </citation>
    <scope>NUCLEOTIDE SEQUENCE [LARGE SCALE GENOMIC DNA]</scope>
    <source>
        <strain evidence="3">HAMBI 540</strain>
    </source>
</reference>
<dbReference type="RefSeq" id="WP_038546019.1">
    <property type="nucleotide sequence ID" value="NZ_HG938353.1"/>
</dbReference>
<evidence type="ECO:0000259" key="1">
    <source>
        <dbReference type="Pfam" id="PF00550"/>
    </source>
</evidence>
<protein>
    <recommendedName>
        <fullName evidence="1">Carrier domain-containing protein</fullName>
    </recommendedName>
</protein>
<dbReference type="PATRIC" id="fig|1028800.3.peg.3521"/>
<feature type="domain" description="Carrier" evidence="1">
    <location>
        <begin position="7"/>
        <end position="72"/>
    </location>
</feature>
<accession>A0A068STU0</accession>
<dbReference type="AlphaFoldDB" id="A0A068STU0"/>
<dbReference type="eggNOG" id="ENOG5033F4W">
    <property type="taxonomic scope" value="Bacteria"/>
</dbReference>
<dbReference type="Gene3D" id="1.10.1200.10">
    <property type="entry name" value="ACP-like"/>
    <property type="match status" value="1"/>
</dbReference>
<dbReference type="OrthoDB" id="7508733at2"/>
<gene>
    <name evidence="2" type="ORF">RG540_CH34640</name>
</gene>
<dbReference type="KEGG" id="ngg:RG540_CH34640"/>
<dbReference type="HOGENOM" id="CLU_108696_16_4_5"/>
<dbReference type="Pfam" id="PF00550">
    <property type="entry name" value="PP-binding"/>
    <property type="match status" value="1"/>
</dbReference>
<sequence length="77" mass="8371">MSLTHGKLIGYLRESLNIAHADSESELFSSGLLDSVSMVNLLAFVEQTTGLAIRAEDVTLENFDTPSRIIRFAEASA</sequence>
<dbReference type="Proteomes" id="UP000028181">
    <property type="component" value="Chromosome I"/>
</dbReference>
<dbReference type="InterPro" id="IPR036736">
    <property type="entry name" value="ACP-like_sf"/>
</dbReference>
<name>A0A068STU0_NEOGA</name>
<dbReference type="InterPro" id="IPR009081">
    <property type="entry name" value="PP-bd_ACP"/>
</dbReference>
<evidence type="ECO:0000313" key="2">
    <source>
        <dbReference type="EMBL" id="CDN49628.1"/>
    </source>
</evidence>
<organism evidence="2 3">
    <name type="scientific">Neorhizobium galegae bv. orientalis str. HAMBI 540</name>
    <dbReference type="NCBI Taxonomy" id="1028800"/>
    <lineage>
        <taxon>Bacteria</taxon>
        <taxon>Pseudomonadati</taxon>
        <taxon>Pseudomonadota</taxon>
        <taxon>Alphaproteobacteria</taxon>
        <taxon>Hyphomicrobiales</taxon>
        <taxon>Rhizobiaceae</taxon>
        <taxon>Rhizobium/Agrobacterium group</taxon>
        <taxon>Neorhizobium</taxon>
    </lineage>
</organism>
<keyword evidence="3" id="KW-1185">Reference proteome</keyword>
<dbReference type="GeneID" id="24256872"/>
<evidence type="ECO:0000313" key="3">
    <source>
        <dbReference type="Proteomes" id="UP000028181"/>
    </source>
</evidence>